<feature type="compositionally biased region" description="Acidic residues" evidence="3">
    <location>
        <begin position="75"/>
        <end position="96"/>
    </location>
</feature>
<feature type="region of interest" description="Disordered" evidence="3">
    <location>
        <begin position="70"/>
        <end position="96"/>
    </location>
</feature>
<dbReference type="Gene3D" id="4.10.1080.10">
    <property type="entry name" value="TSP type-3 repeat"/>
    <property type="match status" value="1"/>
</dbReference>
<feature type="compositionally biased region" description="Acidic residues" evidence="3">
    <location>
        <begin position="170"/>
        <end position="179"/>
    </location>
</feature>
<dbReference type="EMBL" id="UINC01152606">
    <property type="protein sequence ID" value="SVD46868.1"/>
    <property type="molecule type" value="Genomic_DNA"/>
</dbReference>
<feature type="region of interest" description="Disordered" evidence="3">
    <location>
        <begin position="112"/>
        <end position="179"/>
    </location>
</feature>
<dbReference type="Pfam" id="PF02412">
    <property type="entry name" value="TSP_3"/>
    <property type="match status" value="2"/>
</dbReference>
<dbReference type="SUPFAM" id="SSF103647">
    <property type="entry name" value="TSP type-3 repeat"/>
    <property type="match status" value="1"/>
</dbReference>
<dbReference type="GO" id="GO:0007155">
    <property type="term" value="P:cell adhesion"/>
    <property type="evidence" value="ECO:0007669"/>
    <property type="project" value="InterPro"/>
</dbReference>
<sequence length="179" mass="19040">MQKPIASSVNRLFQDMIEDSHLLPLSMKRTALLLMSSLLVCSMAGCLDGFVDSDGDGLQNDSDNCPDIANPDQINYDDDSMGNECDLDDDNDGIEDSLDLCDYGEKSWISANSTDFDSDGCQDSGEDTDDDNDGVSDAEDAFPLDASETTDTDGDGVGDNSDAFPLDASETTDTDGDGV</sequence>
<dbReference type="PANTHER" id="PTHR10199">
    <property type="entry name" value="THROMBOSPONDIN"/>
    <property type="match status" value="1"/>
</dbReference>
<dbReference type="AlphaFoldDB" id="A0A382VLS9"/>
<evidence type="ECO:0000313" key="4">
    <source>
        <dbReference type="EMBL" id="SVD46868.1"/>
    </source>
</evidence>
<feature type="non-terminal residue" evidence="4">
    <location>
        <position position="179"/>
    </location>
</feature>
<reference evidence="4" key="1">
    <citation type="submission" date="2018-05" db="EMBL/GenBank/DDBJ databases">
        <authorList>
            <person name="Lanie J.A."/>
            <person name="Ng W.-L."/>
            <person name="Kazmierczak K.M."/>
            <person name="Andrzejewski T.M."/>
            <person name="Davidsen T.M."/>
            <person name="Wayne K.J."/>
            <person name="Tettelin H."/>
            <person name="Glass J.I."/>
            <person name="Rusch D."/>
            <person name="Podicherti R."/>
            <person name="Tsui H.-C.T."/>
            <person name="Winkler M.E."/>
        </authorList>
    </citation>
    <scope>NUCLEOTIDE SEQUENCE</scope>
</reference>
<keyword evidence="2" id="KW-0106">Calcium</keyword>
<dbReference type="InterPro" id="IPR003367">
    <property type="entry name" value="Thrombospondin_3-like_rpt"/>
</dbReference>
<dbReference type="PANTHER" id="PTHR10199:SF100">
    <property type="entry name" value="THROMBOSPONDIN, ISOFORM A"/>
    <property type="match status" value="1"/>
</dbReference>
<evidence type="ECO:0000256" key="1">
    <source>
        <dbReference type="ARBA" id="ARBA00022729"/>
    </source>
</evidence>
<dbReference type="GO" id="GO:0005509">
    <property type="term" value="F:calcium ion binding"/>
    <property type="evidence" value="ECO:0007669"/>
    <property type="project" value="InterPro"/>
</dbReference>
<proteinExistence type="predicted"/>
<evidence type="ECO:0000256" key="2">
    <source>
        <dbReference type="ARBA" id="ARBA00022837"/>
    </source>
</evidence>
<name>A0A382VLS9_9ZZZZ</name>
<feature type="compositionally biased region" description="Acidic residues" evidence="3">
    <location>
        <begin position="116"/>
        <end position="156"/>
    </location>
</feature>
<evidence type="ECO:0000256" key="3">
    <source>
        <dbReference type="SAM" id="MobiDB-lite"/>
    </source>
</evidence>
<keyword evidence="1" id="KW-0732">Signal</keyword>
<protein>
    <submittedName>
        <fullName evidence="4">Uncharacterized protein</fullName>
    </submittedName>
</protein>
<accession>A0A382VLS9</accession>
<organism evidence="4">
    <name type="scientific">marine metagenome</name>
    <dbReference type="NCBI Taxonomy" id="408172"/>
    <lineage>
        <taxon>unclassified sequences</taxon>
        <taxon>metagenomes</taxon>
        <taxon>ecological metagenomes</taxon>
    </lineage>
</organism>
<gene>
    <name evidence="4" type="ORF">METZ01_LOCUS399722</name>
</gene>
<dbReference type="InterPro" id="IPR028974">
    <property type="entry name" value="TSP_type-3_rpt"/>
</dbReference>